<name>A0A0C1NBV3_9CYAN</name>
<evidence type="ECO:0000313" key="3">
    <source>
        <dbReference type="EMBL" id="KIE12277.1"/>
    </source>
</evidence>
<dbReference type="STRING" id="1479485.DA73_0211990"/>
<keyword evidence="1" id="KW-0732">Signal</keyword>
<dbReference type="AlphaFoldDB" id="A0A0C1NBV3"/>
<dbReference type="RefSeq" id="WP_038077553.1">
    <property type="nucleotide sequence ID" value="NZ_JHEG04000001.1"/>
</dbReference>
<evidence type="ECO:0000313" key="4">
    <source>
        <dbReference type="Proteomes" id="UP000029738"/>
    </source>
</evidence>
<protein>
    <recommendedName>
        <fullName evidence="5">Peptidase S1 and S6 chymotrypsin/Hap</fullName>
    </recommendedName>
</protein>
<feature type="signal peptide" evidence="1">
    <location>
        <begin position="1"/>
        <end position="22"/>
    </location>
</feature>
<reference evidence="3" key="1">
    <citation type="journal article" date="2015" name="Genome Announc.">
        <title>Draft Genome Sequence of Tolypothrix boutellei Strain VB521301.</title>
        <authorList>
            <person name="Chandrababunaidu M.M."/>
            <person name="Singh D."/>
            <person name="Sen D."/>
            <person name="Bhan S."/>
            <person name="Das S."/>
            <person name="Gupta A."/>
            <person name="Adhikary S.P."/>
            <person name="Tripathy S."/>
        </authorList>
    </citation>
    <scope>NUCLEOTIDE SEQUENCE</scope>
    <source>
        <strain evidence="3">VB521301</strain>
    </source>
</reference>
<proteinExistence type="predicted"/>
<reference evidence="2" key="2">
    <citation type="submission" date="2019-11" db="EMBL/GenBank/DDBJ databases">
        <title>Improved Assembly of Tolypothrix boutellei genome.</title>
        <authorList>
            <person name="Sarangi A.N."/>
            <person name="Mukherjee M."/>
            <person name="Ghosh S."/>
            <person name="Singh D."/>
            <person name="Das A."/>
            <person name="Kant S."/>
            <person name="Prusty A."/>
            <person name="Tripathy S."/>
        </authorList>
    </citation>
    <scope>NUCLEOTIDE SEQUENCE</scope>
    <source>
        <strain evidence="2">VB521301</strain>
    </source>
</reference>
<evidence type="ECO:0000313" key="2">
    <source>
        <dbReference type="EMBL" id="KAF3890405.1"/>
    </source>
</evidence>
<accession>A0A0C1NBV3</accession>
<keyword evidence="4" id="KW-1185">Reference proteome</keyword>
<organism evidence="3">
    <name type="scientific">Tolypothrix bouteillei VB521301</name>
    <dbReference type="NCBI Taxonomy" id="1479485"/>
    <lineage>
        <taxon>Bacteria</taxon>
        <taxon>Bacillati</taxon>
        <taxon>Cyanobacteriota</taxon>
        <taxon>Cyanophyceae</taxon>
        <taxon>Nostocales</taxon>
        <taxon>Tolypothrichaceae</taxon>
        <taxon>Tolypothrix</taxon>
    </lineage>
</organism>
<evidence type="ECO:0000256" key="1">
    <source>
        <dbReference type="SAM" id="SignalP"/>
    </source>
</evidence>
<comment type="caution">
    <text evidence="3">The sequence shown here is derived from an EMBL/GenBank/DDBJ whole genome shotgun (WGS) entry which is preliminary data.</text>
</comment>
<gene>
    <name evidence="3" type="ORF">DA73_0211990</name>
    <name evidence="2" type="ORF">DA73_0400036875</name>
</gene>
<evidence type="ECO:0008006" key="5">
    <source>
        <dbReference type="Google" id="ProtNLM"/>
    </source>
</evidence>
<dbReference type="EMBL" id="JHEG02000037">
    <property type="protein sequence ID" value="KIE12277.1"/>
    <property type="molecule type" value="Genomic_DNA"/>
</dbReference>
<sequence length="178" mass="19327">MLTKVINLGIRISLVVATIAIASVNTMTADAQQETPPPIFGDMTIGQKVSPDPMTVRGMSGGSIPGKQLVGKGETPTGPCTGFFDEKPDHTLELTNKFDYLKLQVESPEDTTLIIQGPGGTWCNDDFENKNPGILGEWLPGSYNIWIGSYTKDKYLPYTLRITQSSKSVTSKSDLGER</sequence>
<dbReference type="OrthoDB" id="5973611at2"/>
<dbReference type="EMBL" id="JHEG04000001">
    <property type="protein sequence ID" value="KAF3890405.1"/>
    <property type="molecule type" value="Genomic_DNA"/>
</dbReference>
<feature type="chain" id="PRO_5036626507" description="Peptidase S1 and S6 chymotrypsin/Hap" evidence="1">
    <location>
        <begin position="23"/>
        <end position="178"/>
    </location>
</feature>
<dbReference type="Proteomes" id="UP000029738">
    <property type="component" value="Unassembled WGS sequence"/>
</dbReference>